<evidence type="ECO:0000313" key="2">
    <source>
        <dbReference type="EMBL" id="AFU59661.1"/>
    </source>
</evidence>
<dbReference type="AlphaFoldDB" id="K0IE76"/>
<dbReference type="KEGG" id="nga:Ngar_c27400"/>
<reference evidence="2 3" key="1">
    <citation type="journal article" date="2012" name="Environ. Microbiol.">
        <title>The genome of the ammonia-oxidizing Candidatus Nitrososphaera gargensis: insights into metabolic versatility and environmental adaptations.</title>
        <authorList>
            <person name="Spang A."/>
            <person name="Poehlein A."/>
            <person name="Offre P."/>
            <person name="Zumbragel S."/>
            <person name="Haider S."/>
            <person name="Rychlik N."/>
            <person name="Nowka B."/>
            <person name="Schmeisser C."/>
            <person name="Lebedeva E.V."/>
            <person name="Rattei T."/>
            <person name="Bohm C."/>
            <person name="Schmid M."/>
            <person name="Galushko A."/>
            <person name="Hatzenpichler R."/>
            <person name="Weinmaier T."/>
            <person name="Daniel R."/>
            <person name="Schleper C."/>
            <person name="Spieck E."/>
            <person name="Streit W."/>
            <person name="Wagner M."/>
        </authorList>
    </citation>
    <scope>NUCLEOTIDE SEQUENCE [LARGE SCALE GENOMIC DNA]</scope>
    <source>
        <strain evidence="3">Ga9.2</strain>
    </source>
</reference>
<organism evidence="2 3">
    <name type="scientific">Nitrososphaera gargensis (strain Ga9.2)</name>
    <dbReference type="NCBI Taxonomy" id="1237085"/>
    <lineage>
        <taxon>Archaea</taxon>
        <taxon>Nitrososphaerota</taxon>
        <taxon>Nitrososphaeria</taxon>
        <taxon>Nitrososphaerales</taxon>
        <taxon>Nitrososphaeraceae</taxon>
        <taxon>Nitrososphaera</taxon>
    </lineage>
</organism>
<dbReference type="InterPro" id="IPR012347">
    <property type="entry name" value="Ferritin-like"/>
</dbReference>
<dbReference type="BioCyc" id="CNIT1237085:G1324-2740-MONOMER"/>
<accession>K0IE76</accession>
<protein>
    <submittedName>
        <fullName evidence="2">Uncharacterized protein</fullName>
    </submittedName>
</protein>
<dbReference type="Gene3D" id="1.20.1260.10">
    <property type="match status" value="1"/>
</dbReference>
<dbReference type="HOGENOM" id="CLU_1431869_0_0_2"/>
<name>K0IE76_NITGG</name>
<dbReference type="Proteomes" id="UP000008037">
    <property type="component" value="Chromosome"/>
</dbReference>
<keyword evidence="3" id="KW-1185">Reference proteome</keyword>
<sequence length="192" mass="22007">MKNTAYAEERYRKHYADRDSLSSSEFTVVMEGLLREYVCMGQCNMYIAVAKDSEIKQAIKTYLMDVCNQNFMSMKKILQDGGYDVPVSEQNATSPDKVHDVQINAIDDQMIVVGQWFAARSFMQLWDMGAINSQRTDIRDAFIQNFHRANRWHVAFHDLAVSKGHLQKLPEISPTMTKMSKAGQKLKESLTP</sequence>
<dbReference type="GeneID" id="13794759"/>
<evidence type="ECO:0000256" key="1">
    <source>
        <dbReference type="SAM" id="MobiDB-lite"/>
    </source>
</evidence>
<dbReference type="RefSeq" id="WP_015020196.1">
    <property type="nucleotide sequence ID" value="NC_018719.1"/>
</dbReference>
<evidence type="ECO:0000313" key="3">
    <source>
        <dbReference type="Proteomes" id="UP000008037"/>
    </source>
</evidence>
<gene>
    <name evidence="2" type="ordered locus">Ngar_c27400</name>
</gene>
<feature type="region of interest" description="Disordered" evidence="1">
    <location>
        <begin position="173"/>
        <end position="192"/>
    </location>
</feature>
<dbReference type="InterPro" id="IPR021617">
    <property type="entry name" value="DUF3231"/>
</dbReference>
<dbReference type="Pfam" id="PF11553">
    <property type="entry name" value="DUF3231"/>
    <property type="match status" value="1"/>
</dbReference>
<dbReference type="InParanoid" id="K0IE76"/>
<dbReference type="EMBL" id="CP002408">
    <property type="protein sequence ID" value="AFU59661.1"/>
    <property type="molecule type" value="Genomic_DNA"/>
</dbReference>
<proteinExistence type="predicted"/>